<organism evidence="2 3">
    <name type="scientific">Mucilaginibacter jinjuensis</name>
    <dbReference type="NCBI Taxonomy" id="1176721"/>
    <lineage>
        <taxon>Bacteria</taxon>
        <taxon>Pseudomonadati</taxon>
        <taxon>Bacteroidota</taxon>
        <taxon>Sphingobacteriia</taxon>
        <taxon>Sphingobacteriales</taxon>
        <taxon>Sphingobacteriaceae</taxon>
        <taxon>Mucilaginibacter</taxon>
    </lineage>
</organism>
<protein>
    <submittedName>
        <fullName evidence="2">Uncharacterized protein</fullName>
    </submittedName>
</protein>
<proteinExistence type="predicted"/>
<dbReference type="EMBL" id="CP117167">
    <property type="protein sequence ID" value="WCT12075.1"/>
    <property type="molecule type" value="Genomic_DNA"/>
</dbReference>
<gene>
    <name evidence="2" type="ORF">PQO05_25415</name>
</gene>
<evidence type="ECO:0000313" key="3">
    <source>
        <dbReference type="Proteomes" id="UP001216139"/>
    </source>
</evidence>
<reference evidence="2 3" key="1">
    <citation type="submission" date="2023-02" db="EMBL/GenBank/DDBJ databases">
        <title>Genome sequence of Mucilaginibacter jinjuensis strain KACC 16571.</title>
        <authorList>
            <person name="Kim S."/>
            <person name="Heo J."/>
            <person name="Kwon S.-W."/>
        </authorList>
    </citation>
    <scope>NUCLEOTIDE SEQUENCE [LARGE SCALE GENOMIC DNA]</scope>
    <source>
        <strain evidence="2 3">KACC 16571</strain>
    </source>
</reference>
<accession>A0ABY7T6G1</accession>
<name>A0ABY7T6G1_9SPHI</name>
<feature type="transmembrane region" description="Helical" evidence="1">
    <location>
        <begin position="20"/>
        <end position="37"/>
    </location>
</feature>
<sequence length="242" mass="28132">MEVHYHPEEHHKHRKKFKEYLKEGLMIFVAVFMGFIAENIREHITDRIKEKEYAASLVRDLQQDSIKLSEVIAEQKLLDKGKDSLIAVLSDSTSSPNFTDNAYRLFFKYGTSIAVFNSTDRTMSQLLSTGNLRLIEKQEVANKISDYYDRVKDAGTQVALNNTSADDCFQYAQNLFIFQYGLKPKTPNKQLITRDHDTMVKYINKLTQMKIAEQFYVLNDLKQVNKSCIELIKLLKTEYHIS</sequence>
<keyword evidence="1" id="KW-0472">Membrane</keyword>
<evidence type="ECO:0000256" key="1">
    <source>
        <dbReference type="SAM" id="Phobius"/>
    </source>
</evidence>
<dbReference type="Proteomes" id="UP001216139">
    <property type="component" value="Chromosome"/>
</dbReference>
<evidence type="ECO:0000313" key="2">
    <source>
        <dbReference type="EMBL" id="WCT12075.1"/>
    </source>
</evidence>
<keyword evidence="1" id="KW-1133">Transmembrane helix</keyword>
<keyword evidence="3" id="KW-1185">Reference proteome</keyword>
<dbReference type="RefSeq" id="WP_273630307.1">
    <property type="nucleotide sequence ID" value="NZ_CP117167.1"/>
</dbReference>
<keyword evidence="1" id="KW-0812">Transmembrane</keyword>